<evidence type="ECO:0000313" key="9">
    <source>
        <dbReference type="EMBL" id="CEP15722.1"/>
    </source>
</evidence>
<dbReference type="GO" id="GO:0016020">
    <property type="term" value="C:membrane"/>
    <property type="evidence" value="ECO:0007669"/>
    <property type="project" value="UniProtKB-SubCell"/>
</dbReference>
<keyword evidence="4 8" id="KW-0812">Transmembrane</keyword>
<feature type="compositionally biased region" description="Basic and acidic residues" evidence="7">
    <location>
        <begin position="172"/>
        <end position="183"/>
    </location>
</feature>
<feature type="region of interest" description="Disordered" evidence="7">
    <location>
        <begin position="750"/>
        <end position="769"/>
    </location>
</feature>
<feature type="compositionally biased region" description="Polar residues" evidence="7">
    <location>
        <begin position="758"/>
        <end position="769"/>
    </location>
</feature>
<feature type="transmembrane region" description="Helical" evidence="8">
    <location>
        <begin position="666"/>
        <end position="685"/>
    </location>
</feature>
<evidence type="ECO:0000256" key="6">
    <source>
        <dbReference type="ARBA" id="ARBA00023136"/>
    </source>
</evidence>
<dbReference type="InterPro" id="IPR052221">
    <property type="entry name" value="SLC35F_Transporter"/>
</dbReference>
<evidence type="ECO:0000256" key="4">
    <source>
        <dbReference type="ARBA" id="ARBA00022692"/>
    </source>
</evidence>
<organism evidence="9 10">
    <name type="scientific">Parasitella parasitica</name>
    <dbReference type="NCBI Taxonomy" id="35722"/>
    <lineage>
        <taxon>Eukaryota</taxon>
        <taxon>Fungi</taxon>
        <taxon>Fungi incertae sedis</taxon>
        <taxon>Mucoromycota</taxon>
        <taxon>Mucoromycotina</taxon>
        <taxon>Mucoromycetes</taxon>
        <taxon>Mucorales</taxon>
        <taxon>Mucorineae</taxon>
        <taxon>Mucoraceae</taxon>
        <taxon>Parasitella</taxon>
    </lineage>
</organism>
<feature type="compositionally biased region" description="Polar residues" evidence="7">
    <location>
        <begin position="317"/>
        <end position="337"/>
    </location>
</feature>
<evidence type="ECO:0000256" key="8">
    <source>
        <dbReference type="SAM" id="Phobius"/>
    </source>
</evidence>
<dbReference type="PANTHER" id="PTHR14233:SF4">
    <property type="entry name" value="SOLUTE CARRIER FAMILY 35 MEMBER F2"/>
    <property type="match status" value="1"/>
</dbReference>
<feature type="compositionally biased region" description="Pro residues" evidence="7">
    <location>
        <begin position="234"/>
        <end position="244"/>
    </location>
</feature>
<keyword evidence="6 8" id="KW-0472">Membrane</keyword>
<feature type="region of interest" description="Disordered" evidence="7">
    <location>
        <begin position="226"/>
        <end position="282"/>
    </location>
</feature>
<reference evidence="9 10" key="1">
    <citation type="submission" date="2014-09" db="EMBL/GenBank/DDBJ databases">
        <authorList>
            <person name="Ellenberger Sabrina"/>
        </authorList>
    </citation>
    <scope>NUCLEOTIDE SEQUENCE [LARGE SCALE GENOMIC DNA]</scope>
    <source>
        <strain evidence="9 10">CBS 412.66</strain>
    </source>
</reference>
<dbReference type="PANTHER" id="PTHR14233">
    <property type="entry name" value="DUF914-RELATED"/>
    <property type="match status" value="1"/>
</dbReference>
<keyword evidence="5 8" id="KW-1133">Transmembrane helix</keyword>
<dbReference type="OrthoDB" id="2288039at2759"/>
<dbReference type="InterPro" id="IPR037185">
    <property type="entry name" value="EmrE-like"/>
</dbReference>
<evidence type="ECO:0000313" key="10">
    <source>
        <dbReference type="Proteomes" id="UP000054107"/>
    </source>
</evidence>
<dbReference type="EMBL" id="LN732614">
    <property type="protein sequence ID" value="CEP15722.1"/>
    <property type="molecule type" value="Genomic_DNA"/>
</dbReference>
<feature type="transmembrane region" description="Helical" evidence="8">
    <location>
        <begin position="697"/>
        <end position="717"/>
    </location>
</feature>
<feature type="transmembrane region" description="Helical" evidence="8">
    <location>
        <begin position="723"/>
        <end position="742"/>
    </location>
</feature>
<feature type="transmembrane region" description="Helical" evidence="8">
    <location>
        <begin position="538"/>
        <end position="560"/>
    </location>
</feature>
<comment type="similarity">
    <text evidence="2">Belongs to the SLC35F solute transporter family.</text>
</comment>
<dbReference type="SUPFAM" id="SSF103481">
    <property type="entry name" value="Multidrug resistance efflux transporter EmrE"/>
    <property type="match status" value="1"/>
</dbReference>
<keyword evidence="10" id="KW-1185">Reference proteome</keyword>
<evidence type="ECO:0008006" key="11">
    <source>
        <dbReference type="Google" id="ProtNLM"/>
    </source>
</evidence>
<dbReference type="GO" id="GO:0022857">
    <property type="term" value="F:transmembrane transporter activity"/>
    <property type="evidence" value="ECO:0007669"/>
    <property type="project" value="InterPro"/>
</dbReference>
<evidence type="ECO:0000256" key="1">
    <source>
        <dbReference type="ARBA" id="ARBA00004141"/>
    </source>
</evidence>
<proteinExistence type="inferred from homology"/>
<sequence length="769" mass="85613">MQKCDQEIDVTPLPFTKFSSKYISNEEIYLPADTPAGKINPKRLKVIHKKQHARQRERLLNQQIAELNYYRRDFTTNLKDDLFFTPSSETACEVISGPVFLTKNNTEIMELLAMIPDMANLTQQDLVMTEAMDELIHEENSLLTLQPHPLRPDGSSDDDMNTSEDEVSLNGADDKHDGNDDEAIQNRKEKYLVILKKKYKKGFSKLREIHALQYKKLQEIQKETLASIPDDKPLPPSTLSPPTIPELSSERKGSRPKGKGKETFARHVGGRANEQQREALSSAHHIAQHLLDALKQKADPNTTKTSGLEPKGLVNEKPSQNSNSHHIQPRSTIPELTTQPLNKAKSRLSANVISQSPPVATLKLPPTATSKPPTVASSGPPVVATGSSSNNSNNSRRGNQSRRDSNQPLFDSRPKKAKPRTLMDNNNGFITVKNKPDRVIINGQDYGTPKDFDDAINGISRGSNAIHRRHLSGENYLYYKSPKGQLIALGTPLSIPLTQEVNHRHADQNYHGNVVFGFSFADVHGNVLAVLAFKNTSVLSALVLSSWSIPCIMLLSTYFLNAKYSSVHILSACVCLIGLALLIWDDTVNDGDTTTTIAENHNWFGDVICLSSATLYAISNVTEEHLVKQYTSTEFLGKAGFWGSILCGLQAYYFEFDQLIQIQWSWPVLSLVSTYVLCLFCMYSLVPAVYRMASATFLSMSLITSNCYSLVVGLLFLEAHMPPFYPIAYALVIVSVTVYSLAPSPIPLQKEEDEENRPINNTSIHNNYS</sequence>
<keyword evidence="3" id="KW-0813">Transport</keyword>
<evidence type="ECO:0000256" key="7">
    <source>
        <dbReference type="SAM" id="MobiDB-lite"/>
    </source>
</evidence>
<dbReference type="AlphaFoldDB" id="A0A0B7NK33"/>
<evidence type="ECO:0000256" key="5">
    <source>
        <dbReference type="ARBA" id="ARBA00022989"/>
    </source>
</evidence>
<feature type="compositionally biased region" description="Acidic residues" evidence="7">
    <location>
        <begin position="155"/>
        <end position="167"/>
    </location>
</feature>
<feature type="transmembrane region" description="Helical" evidence="8">
    <location>
        <begin position="567"/>
        <end position="584"/>
    </location>
</feature>
<feature type="compositionally biased region" description="Basic and acidic residues" evidence="7">
    <location>
        <begin position="248"/>
        <end position="265"/>
    </location>
</feature>
<dbReference type="Pfam" id="PF06027">
    <property type="entry name" value="SLC35F"/>
    <property type="match status" value="1"/>
</dbReference>
<protein>
    <recommendedName>
        <fullName evidence="11">EamA domain-containing protein</fullName>
    </recommendedName>
</protein>
<comment type="subcellular location">
    <subcellularLocation>
        <location evidence="1">Membrane</location>
        <topology evidence="1">Multi-pass membrane protein</topology>
    </subcellularLocation>
</comment>
<feature type="compositionally biased region" description="Low complexity" evidence="7">
    <location>
        <begin position="386"/>
        <end position="398"/>
    </location>
</feature>
<feature type="transmembrane region" description="Helical" evidence="8">
    <location>
        <begin position="635"/>
        <end position="654"/>
    </location>
</feature>
<dbReference type="STRING" id="35722.A0A0B7NK33"/>
<dbReference type="InterPro" id="IPR009262">
    <property type="entry name" value="SLC35_F1/F2/F6"/>
</dbReference>
<dbReference type="Proteomes" id="UP000054107">
    <property type="component" value="Unassembled WGS sequence"/>
</dbReference>
<feature type="compositionally biased region" description="Polar residues" evidence="7">
    <location>
        <begin position="367"/>
        <end position="377"/>
    </location>
</feature>
<accession>A0A0B7NK33</accession>
<name>A0A0B7NK33_9FUNG</name>
<evidence type="ECO:0000256" key="2">
    <source>
        <dbReference type="ARBA" id="ARBA00007863"/>
    </source>
</evidence>
<feature type="region of interest" description="Disordered" evidence="7">
    <location>
        <begin position="143"/>
        <end position="183"/>
    </location>
</feature>
<feature type="region of interest" description="Disordered" evidence="7">
    <location>
        <begin position="294"/>
        <end position="337"/>
    </location>
</feature>
<feature type="region of interest" description="Disordered" evidence="7">
    <location>
        <begin position="359"/>
        <end position="429"/>
    </location>
</feature>
<evidence type="ECO:0000256" key="3">
    <source>
        <dbReference type="ARBA" id="ARBA00022448"/>
    </source>
</evidence>
<gene>
    <name evidence="9" type="primary">PARPA_09962.1 scaffold 39144</name>
</gene>